<reference evidence="1 2" key="1">
    <citation type="submission" date="2019-08" db="EMBL/GenBank/DDBJ databases">
        <title>In-depth cultivation of the pig gut microbiome towards novel bacterial diversity and tailored functional studies.</title>
        <authorList>
            <person name="Wylensek D."/>
            <person name="Hitch T.C.A."/>
            <person name="Clavel T."/>
        </authorList>
    </citation>
    <scope>NUCLEOTIDE SEQUENCE [LARGE SCALE GENOMIC DNA]</scope>
    <source>
        <strain evidence="1 2">68-1-5</strain>
    </source>
</reference>
<accession>A0A6N7V2U7</accession>
<dbReference type="EMBL" id="VULY01000040">
    <property type="protein sequence ID" value="MSR94929.1"/>
    <property type="molecule type" value="Genomic_DNA"/>
</dbReference>
<evidence type="ECO:0000313" key="2">
    <source>
        <dbReference type="Proteomes" id="UP000434409"/>
    </source>
</evidence>
<sequence length="61" mass="7402">MEADAVRAPERLEELSRLLEEKTEKQIRIDVRQMEKGRRFEDSFVDIEQQIHMELTIEEQE</sequence>
<name>A0A6N7V2U7_9FIRM</name>
<dbReference type="AlphaFoldDB" id="A0A6N7V2U7"/>
<gene>
    <name evidence="1" type="ORF">FYJ34_12335</name>
</gene>
<keyword evidence="2" id="KW-1185">Reference proteome</keyword>
<comment type="caution">
    <text evidence="1">The sequence shown here is derived from an EMBL/GenBank/DDBJ whole genome shotgun (WGS) entry which is preliminary data.</text>
</comment>
<protein>
    <submittedName>
        <fullName evidence="1">Uncharacterized protein</fullName>
    </submittedName>
</protein>
<proteinExistence type="predicted"/>
<organism evidence="1 2">
    <name type="scientific">Suipraeoptans intestinalis</name>
    <dbReference type="NCBI Taxonomy" id="2606628"/>
    <lineage>
        <taxon>Bacteria</taxon>
        <taxon>Bacillati</taxon>
        <taxon>Bacillota</taxon>
        <taxon>Clostridia</taxon>
        <taxon>Lachnospirales</taxon>
        <taxon>Lachnospiraceae</taxon>
        <taxon>Suipraeoptans</taxon>
    </lineage>
</organism>
<evidence type="ECO:0000313" key="1">
    <source>
        <dbReference type="EMBL" id="MSR94929.1"/>
    </source>
</evidence>
<dbReference type="Proteomes" id="UP000434409">
    <property type="component" value="Unassembled WGS sequence"/>
</dbReference>